<dbReference type="SUPFAM" id="SSF50494">
    <property type="entry name" value="Trypsin-like serine proteases"/>
    <property type="match status" value="1"/>
</dbReference>
<evidence type="ECO:0000256" key="9">
    <source>
        <dbReference type="ARBA" id="ARBA00023157"/>
    </source>
</evidence>
<evidence type="ECO:0000256" key="8">
    <source>
        <dbReference type="ARBA" id="ARBA00023145"/>
    </source>
</evidence>
<comment type="similarity">
    <text evidence="2">Belongs to the peptidase S1 family. Snake venom subfamily.</text>
</comment>
<name>A0AA97KYR4_EUBMA</name>
<evidence type="ECO:0000256" key="7">
    <source>
        <dbReference type="ARBA" id="ARBA00022825"/>
    </source>
</evidence>
<evidence type="ECO:0000256" key="2">
    <source>
        <dbReference type="ARBA" id="ARBA00009228"/>
    </source>
</evidence>
<reference evidence="14" key="1">
    <citation type="submission" date="2025-08" db="UniProtKB">
        <authorList>
            <consortium name="RefSeq"/>
        </authorList>
    </citation>
    <scope>IDENTIFICATION</scope>
    <source>
        <tissue evidence="14">Blood</tissue>
    </source>
</reference>
<dbReference type="GeneID" id="129329701"/>
<dbReference type="RefSeq" id="XP_054835233.1">
    <property type="nucleotide sequence ID" value="XM_054979258.1"/>
</dbReference>
<feature type="chain" id="PRO_5041651554" evidence="11">
    <location>
        <begin position="23"/>
        <end position="271"/>
    </location>
</feature>
<keyword evidence="5 11" id="KW-0732">Signal</keyword>
<accession>A0AA97KYR4</accession>
<keyword evidence="9" id="KW-1015">Disulfide bond</keyword>
<evidence type="ECO:0000256" key="4">
    <source>
        <dbReference type="ARBA" id="ARBA00022670"/>
    </source>
</evidence>
<feature type="domain" description="Peptidase S1" evidence="12">
    <location>
        <begin position="28"/>
        <end position="255"/>
    </location>
</feature>
<keyword evidence="3" id="KW-0964">Secreted</keyword>
<dbReference type="PANTHER" id="PTHR24271:SF54">
    <property type="entry name" value="COMPLEMENT FACTOR D"/>
    <property type="match status" value="1"/>
</dbReference>
<keyword evidence="4 10" id="KW-0645">Protease</keyword>
<evidence type="ECO:0000256" key="11">
    <source>
        <dbReference type="SAM" id="SignalP"/>
    </source>
</evidence>
<dbReference type="GO" id="GO:0006508">
    <property type="term" value="P:proteolysis"/>
    <property type="evidence" value="ECO:0007669"/>
    <property type="project" value="UniProtKB-KW"/>
</dbReference>
<dbReference type="PROSITE" id="PS50240">
    <property type="entry name" value="TRYPSIN_DOM"/>
    <property type="match status" value="1"/>
</dbReference>
<feature type="signal peptide" evidence="11">
    <location>
        <begin position="1"/>
        <end position="22"/>
    </location>
</feature>
<dbReference type="CTD" id="1675"/>
<dbReference type="GO" id="GO:0004252">
    <property type="term" value="F:serine-type endopeptidase activity"/>
    <property type="evidence" value="ECO:0007669"/>
    <property type="project" value="InterPro"/>
</dbReference>
<dbReference type="InterPro" id="IPR043504">
    <property type="entry name" value="Peptidase_S1_PA_chymotrypsin"/>
</dbReference>
<dbReference type="GO" id="GO:0005576">
    <property type="term" value="C:extracellular region"/>
    <property type="evidence" value="ECO:0007669"/>
    <property type="project" value="UniProtKB-SubCell"/>
</dbReference>
<evidence type="ECO:0000256" key="3">
    <source>
        <dbReference type="ARBA" id="ARBA00022525"/>
    </source>
</evidence>
<dbReference type="CDD" id="cd00190">
    <property type="entry name" value="Tryp_SPc"/>
    <property type="match status" value="1"/>
</dbReference>
<evidence type="ECO:0000256" key="1">
    <source>
        <dbReference type="ARBA" id="ARBA00004613"/>
    </source>
</evidence>
<comment type="subcellular location">
    <subcellularLocation>
        <location evidence="1">Secreted</location>
    </subcellularLocation>
</comment>
<dbReference type="InterPro" id="IPR001314">
    <property type="entry name" value="Peptidase_S1A"/>
</dbReference>
<dbReference type="Pfam" id="PF00089">
    <property type="entry name" value="Trypsin"/>
    <property type="match status" value="1"/>
</dbReference>
<keyword evidence="7 10" id="KW-0720">Serine protease</keyword>
<evidence type="ECO:0000313" key="13">
    <source>
        <dbReference type="Proteomes" id="UP001190640"/>
    </source>
</evidence>
<dbReference type="InterPro" id="IPR033116">
    <property type="entry name" value="TRYPSIN_SER"/>
</dbReference>
<dbReference type="KEGG" id="emc:129329701"/>
<evidence type="ECO:0000256" key="6">
    <source>
        <dbReference type="ARBA" id="ARBA00022801"/>
    </source>
</evidence>
<dbReference type="PRINTS" id="PR00722">
    <property type="entry name" value="CHYMOTRYPSIN"/>
</dbReference>
<keyword evidence="8" id="KW-0865">Zymogen</keyword>
<evidence type="ECO:0000256" key="5">
    <source>
        <dbReference type="ARBA" id="ARBA00022729"/>
    </source>
</evidence>
<dbReference type="PANTHER" id="PTHR24271">
    <property type="entry name" value="KALLIKREIN-RELATED"/>
    <property type="match status" value="1"/>
</dbReference>
<evidence type="ECO:0000259" key="12">
    <source>
        <dbReference type="PROSITE" id="PS50240"/>
    </source>
</evidence>
<organism evidence="13 14">
    <name type="scientific">Eublepharis macularius</name>
    <name type="common">Leopard gecko</name>
    <name type="synonym">Cyrtodactylus macularius</name>
    <dbReference type="NCBI Taxonomy" id="481883"/>
    <lineage>
        <taxon>Eukaryota</taxon>
        <taxon>Metazoa</taxon>
        <taxon>Chordata</taxon>
        <taxon>Craniata</taxon>
        <taxon>Vertebrata</taxon>
        <taxon>Euteleostomi</taxon>
        <taxon>Lepidosauria</taxon>
        <taxon>Squamata</taxon>
        <taxon>Bifurcata</taxon>
        <taxon>Gekkota</taxon>
        <taxon>Eublepharidae</taxon>
        <taxon>Eublepharinae</taxon>
        <taxon>Eublepharis</taxon>
    </lineage>
</organism>
<sequence>MGGFSFWPLLLWGGVFFSLCGARPRGRILRGQETPPHQRPYMVSLQVGGKHLCGGALIADQWVLSAAHCLEEVGNETLQVLVGAHSLSEAEPNKRLVGVRALFPHPNSSVENNHDDLLLVQLEERVATNPHVQALAFQRNDRDVPAGTQCEVAGWGIISNTGKLPDKLQYVELAVISRTICNTRIHYDGAITEKLMCTESKKKDSCKGDSGGPLVCNGVAEGVVATGSRVCGNWKKPGIYTRIPPYAAWITSIWDAARPQPTDGPQAEAVA</sequence>
<dbReference type="InterPro" id="IPR001254">
    <property type="entry name" value="Trypsin_dom"/>
</dbReference>
<dbReference type="FunFam" id="2.40.10.10:FF:000120">
    <property type="entry name" value="Putative serine protease"/>
    <property type="match status" value="1"/>
</dbReference>
<dbReference type="Proteomes" id="UP001190640">
    <property type="component" value="Chromosome 5"/>
</dbReference>
<protein>
    <submittedName>
        <fullName evidence="14">Complement factor D</fullName>
    </submittedName>
</protein>
<dbReference type="Gene3D" id="2.40.10.10">
    <property type="entry name" value="Trypsin-like serine proteases"/>
    <property type="match status" value="2"/>
</dbReference>
<dbReference type="PROSITE" id="PS00135">
    <property type="entry name" value="TRYPSIN_SER"/>
    <property type="match status" value="1"/>
</dbReference>
<evidence type="ECO:0000256" key="10">
    <source>
        <dbReference type="RuleBase" id="RU363034"/>
    </source>
</evidence>
<proteinExistence type="inferred from homology"/>
<dbReference type="AlphaFoldDB" id="A0AA97KYR4"/>
<dbReference type="InterPro" id="IPR018114">
    <property type="entry name" value="TRYPSIN_HIS"/>
</dbReference>
<keyword evidence="6 10" id="KW-0378">Hydrolase</keyword>
<dbReference type="GO" id="GO:0035821">
    <property type="term" value="P:modulation of process of another organism"/>
    <property type="evidence" value="ECO:0007669"/>
    <property type="project" value="UniProtKB-ARBA"/>
</dbReference>
<evidence type="ECO:0000313" key="14">
    <source>
        <dbReference type="RefSeq" id="XP_054835233.1"/>
    </source>
</evidence>
<keyword evidence="13" id="KW-1185">Reference proteome</keyword>
<dbReference type="PROSITE" id="PS00134">
    <property type="entry name" value="TRYPSIN_HIS"/>
    <property type="match status" value="1"/>
</dbReference>
<dbReference type="SMART" id="SM00020">
    <property type="entry name" value="Tryp_SPc"/>
    <property type="match status" value="1"/>
</dbReference>
<gene>
    <name evidence="14" type="primary">CFD</name>
</gene>
<dbReference type="InterPro" id="IPR009003">
    <property type="entry name" value="Peptidase_S1_PA"/>
</dbReference>